<keyword evidence="3" id="KW-0342">GTP-binding</keyword>
<feature type="compositionally biased region" description="Basic and acidic residues" evidence="4">
    <location>
        <begin position="443"/>
        <end position="494"/>
    </location>
</feature>
<proteinExistence type="inferred from homology"/>
<reference evidence="7" key="1">
    <citation type="submission" date="2025-08" db="UniProtKB">
        <authorList>
            <consortium name="RefSeq"/>
        </authorList>
    </citation>
    <scope>IDENTIFICATION</scope>
    <source>
        <tissue evidence="7">Muscle</tissue>
    </source>
</reference>
<protein>
    <submittedName>
        <fullName evidence="7">Golgin subfamily A member 6-like protein 22</fullName>
    </submittedName>
</protein>
<dbReference type="CDD" id="cd01852">
    <property type="entry name" value="AIG1"/>
    <property type="match status" value="1"/>
</dbReference>
<evidence type="ECO:0000313" key="7">
    <source>
        <dbReference type="RefSeq" id="XP_010782046.1"/>
    </source>
</evidence>
<dbReference type="Proteomes" id="UP000504611">
    <property type="component" value="Unplaced"/>
</dbReference>
<evidence type="ECO:0000259" key="5">
    <source>
        <dbReference type="PROSITE" id="PS51720"/>
    </source>
</evidence>
<organism evidence="6 7">
    <name type="scientific">Notothenia coriiceps</name>
    <name type="common">black rockcod</name>
    <dbReference type="NCBI Taxonomy" id="8208"/>
    <lineage>
        <taxon>Eukaryota</taxon>
        <taxon>Metazoa</taxon>
        <taxon>Chordata</taxon>
        <taxon>Craniata</taxon>
        <taxon>Vertebrata</taxon>
        <taxon>Euteleostomi</taxon>
        <taxon>Actinopterygii</taxon>
        <taxon>Neopterygii</taxon>
        <taxon>Teleostei</taxon>
        <taxon>Neoteleostei</taxon>
        <taxon>Acanthomorphata</taxon>
        <taxon>Eupercaria</taxon>
        <taxon>Perciformes</taxon>
        <taxon>Notothenioidei</taxon>
        <taxon>Nototheniidae</taxon>
        <taxon>Notothenia</taxon>
    </lineage>
</organism>
<gene>
    <name evidence="7" type="primary">LOC104956270</name>
</gene>
<feature type="region of interest" description="Disordered" evidence="4">
    <location>
        <begin position="335"/>
        <end position="494"/>
    </location>
</feature>
<dbReference type="GeneID" id="104956270"/>
<dbReference type="PROSITE" id="PS51720">
    <property type="entry name" value="G_AIG1"/>
    <property type="match status" value="1"/>
</dbReference>
<dbReference type="SUPFAM" id="SSF52540">
    <property type="entry name" value="P-loop containing nucleoside triphosphate hydrolases"/>
    <property type="match status" value="1"/>
</dbReference>
<evidence type="ECO:0000256" key="2">
    <source>
        <dbReference type="ARBA" id="ARBA00022741"/>
    </source>
</evidence>
<comment type="similarity">
    <text evidence="1">Belongs to the TRAFAC class TrmE-Era-EngA-EngB-Septin-like GTPase superfamily. AIG1/Toc34/Toc159-like paraseptin GTPase family. IAN subfamily.</text>
</comment>
<dbReference type="FunFam" id="3.40.50.300:FF:000366">
    <property type="entry name" value="GTPase, IMAP family member 2"/>
    <property type="match status" value="1"/>
</dbReference>
<evidence type="ECO:0000256" key="3">
    <source>
        <dbReference type="ARBA" id="ARBA00023134"/>
    </source>
</evidence>
<dbReference type="PANTHER" id="PTHR10903:SF170">
    <property type="entry name" value="GTPASE IMAP FAMILY MEMBER 7"/>
    <property type="match status" value="1"/>
</dbReference>
<feature type="domain" description="AIG1-type G" evidence="5">
    <location>
        <begin position="114"/>
        <end position="313"/>
    </location>
</feature>
<dbReference type="InterPro" id="IPR027417">
    <property type="entry name" value="P-loop_NTPase"/>
</dbReference>
<evidence type="ECO:0000256" key="1">
    <source>
        <dbReference type="ARBA" id="ARBA00008535"/>
    </source>
</evidence>
<name>A0A6I9P6Y1_9TELE</name>
<accession>A0A6I9P6Y1</accession>
<keyword evidence="6" id="KW-1185">Reference proteome</keyword>
<keyword evidence="2" id="KW-0547">Nucleotide-binding</keyword>
<dbReference type="OrthoDB" id="8954335at2759"/>
<dbReference type="InterPro" id="IPR045058">
    <property type="entry name" value="GIMA/IAN/Toc"/>
</dbReference>
<feature type="compositionally biased region" description="Basic and acidic residues" evidence="4">
    <location>
        <begin position="569"/>
        <end position="588"/>
    </location>
</feature>
<sequence length="601" mass="71797">MDFTLILFTVESDPSADDVVNFLKENKDIQKLSQRCGGRHVVLNIKDQQQIPELLDAVEETRVGGSVCFTKDMFIEAQMTMVVELDKTNKRLQAELQDVQKKREMGDHDERQNRECLRMVLIGKTGNGKSATGNTILGKEHFTSNASSKSVTKCCEKATGKIDGRPVAVLDTPGLFDRTLSNEAVQEELVKCISMLSPGPHVFLLVLPIGRFTPEEEDSVELIKKWFGKKSGDFIIIIFTRGDDLKNTPIESYVKDSDDSLKKLINDCGGRYQVFNNHVKDHMQVRELMVKSYKMLKENGGSCYTSEMFQEAEAAIQKKVEKILKEKEEEMQREREELKRKHEEEVEEVKRRMEHERDTIQQEREKQLKEMEEQINKEKEQRGREEEQRKKKDKEKKMNEEMKRKEWEEKLEGELEQSKEKMKKQKEDWEKKREEWWEEQSQENEKRRREEHTRLQKLQDEYEQEREKHENKRKEEDLKRREQEEKERQELEGKYKKELVEMKKKYEEEARKQAEEFNEFREEYSKDFAALVEKHMEEIEDMKKEHERQTQETGKSHDKDYKLLQNLSKHKEKEKSEDMKKKHEQELKDLKQKYKNKCLIL</sequence>
<dbReference type="PANTHER" id="PTHR10903">
    <property type="entry name" value="GTPASE, IMAP FAMILY MEMBER-RELATED"/>
    <property type="match status" value="1"/>
</dbReference>
<dbReference type="InterPro" id="IPR006703">
    <property type="entry name" value="G_AIG1"/>
</dbReference>
<dbReference type="RefSeq" id="XP_010782046.1">
    <property type="nucleotide sequence ID" value="XM_010783744.1"/>
</dbReference>
<feature type="compositionally biased region" description="Basic and acidic residues" evidence="4">
    <location>
        <begin position="539"/>
        <end position="562"/>
    </location>
</feature>
<dbReference type="AlphaFoldDB" id="A0A6I9P6Y1"/>
<dbReference type="Pfam" id="PF04548">
    <property type="entry name" value="AIG1"/>
    <property type="match status" value="1"/>
</dbReference>
<evidence type="ECO:0000313" key="6">
    <source>
        <dbReference type="Proteomes" id="UP000504611"/>
    </source>
</evidence>
<feature type="compositionally biased region" description="Basic and acidic residues" evidence="4">
    <location>
        <begin position="335"/>
        <end position="435"/>
    </location>
</feature>
<dbReference type="Gene3D" id="3.40.50.300">
    <property type="entry name" value="P-loop containing nucleotide triphosphate hydrolases"/>
    <property type="match status" value="2"/>
</dbReference>
<evidence type="ECO:0000256" key="4">
    <source>
        <dbReference type="SAM" id="MobiDB-lite"/>
    </source>
</evidence>
<feature type="region of interest" description="Disordered" evidence="4">
    <location>
        <begin position="539"/>
        <end position="588"/>
    </location>
</feature>
<dbReference type="GO" id="GO:0005525">
    <property type="term" value="F:GTP binding"/>
    <property type="evidence" value="ECO:0007669"/>
    <property type="project" value="UniProtKB-KW"/>
</dbReference>
<dbReference type="KEGG" id="ncc:104956270"/>